<keyword evidence="2 10" id="KW-0235">DNA replication</keyword>
<evidence type="ECO:0000256" key="3">
    <source>
        <dbReference type="ARBA" id="ARBA00022763"/>
    </source>
</evidence>
<keyword evidence="8 10" id="KW-0234">DNA repair</keyword>
<dbReference type="PANTHER" id="PTHR33516">
    <property type="entry name" value="LEXA REPRESSOR"/>
    <property type="match status" value="1"/>
</dbReference>
<evidence type="ECO:0000313" key="14">
    <source>
        <dbReference type="Proteomes" id="UP000290365"/>
    </source>
</evidence>
<dbReference type="Gene3D" id="1.10.10.10">
    <property type="entry name" value="Winged helix-like DNA-binding domain superfamily/Winged helix DNA-binding domain"/>
    <property type="match status" value="1"/>
</dbReference>
<feature type="domain" description="LexA repressor DNA-binding" evidence="12">
    <location>
        <begin position="30"/>
        <end position="90"/>
    </location>
</feature>
<evidence type="ECO:0000256" key="8">
    <source>
        <dbReference type="ARBA" id="ARBA00023204"/>
    </source>
</evidence>
<feature type="active site" description="For autocatalytic cleavage activity" evidence="10">
    <location>
        <position position="185"/>
    </location>
</feature>
<dbReference type="InterPro" id="IPR039418">
    <property type="entry name" value="LexA-like"/>
</dbReference>
<keyword evidence="5 10" id="KW-0805">Transcription regulation</keyword>
<dbReference type="HAMAP" id="MF_00015">
    <property type="entry name" value="LexA"/>
    <property type="match status" value="1"/>
</dbReference>
<dbReference type="SUPFAM" id="SSF51306">
    <property type="entry name" value="LexA/Signal peptidase"/>
    <property type="match status" value="1"/>
</dbReference>
<keyword evidence="9 10" id="KW-0742">SOS response</keyword>
<feature type="site" description="Cleavage; by autolysis" evidence="10">
    <location>
        <begin position="108"/>
        <end position="109"/>
    </location>
</feature>
<dbReference type="GO" id="GO:0045892">
    <property type="term" value="P:negative regulation of DNA-templated transcription"/>
    <property type="evidence" value="ECO:0007669"/>
    <property type="project" value="UniProtKB-UniRule"/>
</dbReference>
<dbReference type="EMBL" id="CP035758">
    <property type="protein sequence ID" value="QBD78280.1"/>
    <property type="molecule type" value="Genomic_DNA"/>
</dbReference>
<evidence type="ECO:0000256" key="9">
    <source>
        <dbReference type="ARBA" id="ARBA00023236"/>
    </source>
</evidence>
<keyword evidence="7 10" id="KW-0804">Transcription</keyword>
<comment type="function">
    <text evidence="10">Represses a number of genes involved in the response to DNA damage (SOS response), including recA and lexA. In the presence of single-stranded DNA, RecA interacts with LexA causing an autocatalytic cleavage which disrupts the DNA-binding part of LexA, leading to derepression of the SOS regulon and eventually DNA repair.</text>
</comment>
<reference evidence="13 14" key="1">
    <citation type="submission" date="2019-01" db="EMBL/GenBank/DDBJ databases">
        <title>Ktedonosporobacter rubrisoli SCAWS-G2.</title>
        <authorList>
            <person name="Huang Y."/>
            <person name="Yan B."/>
        </authorList>
    </citation>
    <scope>NUCLEOTIDE SEQUENCE [LARGE SCALE GENOMIC DNA]</scope>
    <source>
        <strain evidence="13 14">SCAWS-G2</strain>
    </source>
</reference>
<dbReference type="InterPro" id="IPR036388">
    <property type="entry name" value="WH-like_DNA-bd_sf"/>
</dbReference>
<dbReference type="KEGG" id="kbs:EPA93_20670"/>
<evidence type="ECO:0000256" key="10">
    <source>
        <dbReference type="HAMAP-Rule" id="MF_00015"/>
    </source>
</evidence>
<dbReference type="Gene3D" id="2.10.109.10">
    <property type="entry name" value="Umud Fragment, subunit A"/>
    <property type="match status" value="1"/>
</dbReference>
<evidence type="ECO:0000259" key="12">
    <source>
        <dbReference type="Pfam" id="PF01726"/>
    </source>
</evidence>
<keyword evidence="6 10" id="KW-0238">DNA-binding</keyword>
<dbReference type="GO" id="GO:0006508">
    <property type="term" value="P:proteolysis"/>
    <property type="evidence" value="ECO:0007669"/>
    <property type="project" value="InterPro"/>
</dbReference>
<accession>A0A4P6JSP8</accession>
<dbReference type="InterPro" id="IPR006199">
    <property type="entry name" value="LexA_DNA-bd_dom"/>
</dbReference>
<feature type="DNA-binding region" description="H-T-H motif" evidence="10">
    <location>
        <begin position="53"/>
        <end position="73"/>
    </location>
</feature>
<evidence type="ECO:0000259" key="11">
    <source>
        <dbReference type="Pfam" id="PF00717"/>
    </source>
</evidence>
<sequence>MAVLVLDWWGKLAKLLRKAGRRVMALEQASEIQRKMYEFIVNYMKKEGMPPTNREIGREMQIASTGHVDYHLTMLEKKGYISRQPKKSRGIKLTKPSTGIPVIGSIAAGEPLDIFTDSAQSIDIGRDLTDAENAYALIVKGRSMIEDHICDGDYVVIKPQSTCQNGDIVVAVHMQEGVSGSATLKRFFQEKEHDRVRLQPANSELEPILIPKSIWDREWSIQGKVVAIFRQYGNAA</sequence>
<dbReference type="EC" id="3.4.21.88" evidence="10"/>
<feature type="active site" description="For autocatalytic cleavage activity" evidence="10">
    <location>
        <position position="143"/>
    </location>
</feature>
<comment type="subunit">
    <text evidence="10">Homodimer.</text>
</comment>
<evidence type="ECO:0000256" key="4">
    <source>
        <dbReference type="ARBA" id="ARBA00022801"/>
    </source>
</evidence>
<keyword evidence="1 10" id="KW-0678">Repressor</keyword>
<dbReference type="Proteomes" id="UP000290365">
    <property type="component" value="Chromosome"/>
</dbReference>
<evidence type="ECO:0000256" key="2">
    <source>
        <dbReference type="ARBA" id="ARBA00022705"/>
    </source>
</evidence>
<keyword evidence="4 10" id="KW-0378">Hydrolase</keyword>
<dbReference type="GO" id="GO:0009432">
    <property type="term" value="P:SOS response"/>
    <property type="evidence" value="ECO:0007669"/>
    <property type="project" value="UniProtKB-UniRule"/>
</dbReference>
<keyword evidence="3 10" id="KW-0227">DNA damage</keyword>
<evidence type="ECO:0000313" key="13">
    <source>
        <dbReference type="EMBL" id="QBD78280.1"/>
    </source>
</evidence>
<keyword evidence="10" id="KW-0068">Autocatalytic cleavage</keyword>
<dbReference type="GO" id="GO:0003677">
    <property type="term" value="F:DNA binding"/>
    <property type="evidence" value="ECO:0007669"/>
    <property type="project" value="UniProtKB-UniRule"/>
</dbReference>
<dbReference type="InterPro" id="IPR015927">
    <property type="entry name" value="Peptidase_S24_S26A/B/C"/>
</dbReference>
<dbReference type="InterPro" id="IPR050077">
    <property type="entry name" value="LexA_repressor"/>
</dbReference>
<comment type="catalytic activity">
    <reaction evidence="10">
        <text>Hydrolysis of Ala-|-Gly bond in repressor LexA.</text>
        <dbReference type="EC" id="3.4.21.88"/>
    </reaction>
</comment>
<keyword evidence="14" id="KW-1185">Reference proteome</keyword>
<protein>
    <recommendedName>
        <fullName evidence="10">LexA repressor</fullName>
        <ecNumber evidence="10">3.4.21.88</ecNumber>
    </recommendedName>
</protein>
<dbReference type="Pfam" id="PF01726">
    <property type="entry name" value="LexA_DNA_bind"/>
    <property type="match status" value="1"/>
</dbReference>
<dbReference type="NCBIfam" id="TIGR00498">
    <property type="entry name" value="lexA"/>
    <property type="match status" value="1"/>
</dbReference>
<dbReference type="GO" id="GO:0004252">
    <property type="term" value="F:serine-type endopeptidase activity"/>
    <property type="evidence" value="ECO:0007669"/>
    <property type="project" value="UniProtKB-UniRule"/>
</dbReference>
<feature type="domain" description="Peptidase S24/S26A/S26B/S26C" evidence="11">
    <location>
        <begin position="101"/>
        <end position="226"/>
    </location>
</feature>
<comment type="similarity">
    <text evidence="10">Belongs to the peptidase S24 family.</text>
</comment>
<dbReference type="AlphaFoldDB" id="A0A4P6JSP8"/>
<dbReference type="InterPro" id="IPR036390">
    <property type="entry name" value="WH_DNA-bd_sf"/>
</dbReference>
<dbReference type="SUPFAM" id="SSF46785">
    <property type="entry name" value="Winged helix' DNA-binding domain"/>
    <property type="match status" value="1"/>
</dbReference>
<evidence type="ECO:0000256" key="6">
    <source>
        <dbReference type="ARBA" id="ARBA00023125"/>
    </source>
</evidence>
<dbReference type="PANTHER" id="PTHR33516:SF2">
    <property type="entry name" value="LEXA REPRESSOR-RELATED"/>
    <property type="match status" value="1"/>
</dbReference>
<dbReference type="Pfam" id="PF00717">
    <property type="entry name" value="Peptidase_S24"/>
    <property type="match status" value="1"/>
</dbReference>
<dbReference type="GO" id="GO:0006281">
    <property type="term" value="P:DNA repair"/>
    <property type="evidence" value="ECO:0007669"/>
    <property type="project" value="UniProtKB-UniRule"/>
</dbReference>
<gene>
    <name evidence="10 13" type="primary">lexA</name>
    <name evidence="13" type="ORF">EPA93_20670</name>
</gene>
<organism evidence="13 14">
    <name type="scientific">Ktedonosporobacter rubrisoli</name>
    <dbReference type="NCBI Taxonomy" id="2509675"/>
    <lineage>
        <taxon>Bacteria</taxon>
        <taxon>Bacillati</taxon>
        <taxon>Chloroflexota</taxon>
        <taxon>Ktedonobacteria</taxon>
        <taxon>Ktedonobacterales</taxon>
        <taxon>Ktedonosporobacteraceae</taxon>
        <taxon>Ktedonosporobacter</taxon>
    </lineage>
</organism>
<dbReference type="CDD" id="cd06529">
    <property type="entry name" value="S24_LexA-like"/>
    <property type="match status" value="1"/>
</dbReference>
<evidence type="ECO:0000256" key="7">
    <source>
        <dbReference type="ARBA" id="ARBA00023163"/>
    </source>
</evidence>
<evidence type="ECO:0000256" key="5">
    <source>
        <dbReference type="ARBA" id="ARBA00023015"/>
    </source>
</evidence>
<proteinExistence type="inferred from homology"/>
<dbReference type="GO" id="GO:0006260">
    <property type="term" value="P:DNA replication"/>
    <property type="evidence" value="ECO:0007669"/>
    <property type="project" value="UniProtKB-UniRule"/>
</dbReference>
<evidence type="ECO:0000256" key="1">
    <source>
        <dbReference type="ARBA" id="ARBA00022491"/>
    </source>
</evidence>
<dbReference type="InterPro" id="IPR036286">
    <property type="entry name" value="LexA/Signal_pep-like_sf"/>
</dbReference>
<name>A0A4P6JSP8_KTERU</name>
<dbReference type="InterPro" id="IPR006200">
    <property type="entry name" value="LexA"/>
</dbReference>
<dbReference type="OrthoDB" id="9802364at2"/>